<feature type="region of interest" description="Disordered" evidence="8">
    <location>
        <begin position="948"/>
        <end position="983"/>
    </location>
</feature>
<keyword evidence="5" id="KW-0238">DNA-binding</keyword>
<evidence type="ECO:0000256" key="2">
    <source>
        <dbReference type="ARBA" id="ARBA00022723"/>
    </source>
</evidence>
<dbReference type="PANTHER" id="PTHR31313">
    <property type="entry name" value="TY1 ENHANCER ACTIVATOR"/>
    <property type="match status" value="1"/>
</dbReference>
<dbReference type="STRING" id="686832.A0A0C2YK62"/>
<dbReference type="SMART" id="SM00906">
    <property type="entry name" value="Fungal_trans"/>
    <property type="match status" value="1"/>
</dbReference>
<dbReference type="Pfam" id="PF04082">
    <property type="entry name" value="Fungal_trans"/>
    <property type="match status" value="1"/>
</dbReference>
<evidence type="ECO:0000259" key="9">
    <source>
        <dbReference type="PROSITE" id="PS50048"/>
    </source>
</evidence>
<evidence type="ECO:0000256" key="8">
    <source>
        <dbReference type="SAM" id="MobiDB-lite"/>
    </source>
</evidence>
<dbReference type="SUPFAM" id="SSF57701">
    <property type="entry name" value="Zn2/Cys6 DNA-binding domain"/>
    <property type="match status" value="1"/>
</dbReference>
<dbReference type="PANTHER" id="PTHR31313:SF78">
    <property type="entry name" value="TRANSCRIPTION FACTOR DOMAIN-CONTAINING PROTEIN"/>
    <property type="match status" value="1"/>
</dbReference>
<evidence type="ECO:0000256" key="1">
    <source>
        <dbReference type="ARBA" id="ARBA00004123"/>
    </source>
</evidence>
<dbReference type="SMART" id="SM00066">
    <property type="entry name" value="GAL4"/>
    <property type="match status" value="1"/>
</dbReference>
<feature type="compositionally biased region" description="Basic and acidic residues" evidence="8">
    <location>
        <begin position="343"/>
        <end position="362"/>
    </location>
</feature>
<dbReference type="HOGENOM" id="CLU_004748_0_0_1"/>
<dbReference type="InterPro" id="IPR001138">
    <property type="entry name" value="Zn2Cys6_DnaBD"/>
</dbReference>
<dbReference type="GO" id="GO:0006351">
    <property type="term" value="P:DNA-templated transcription"/>
    <property type="evidence" value="ECO:0007669"/>
    <property type="project" value="InterPro"/>
</dbReference>
<dbReference type="OrthoDB" id="2123952at2759"/>
<reference evidence="10 11" key="1">
    <citation type="submission" date="2014-04" db="EMBL/GenBank/DDBJ databases">
        <authorList>
            <consortium name="DOE Joint Genome Institute"/>
            <person name="Kuo A."/>
            <person name="Gay G."/>
            <person name="Dore J."/>
            <person name="Kohler A."/>
            <person name="Nagy L.G."/>
            <person name="Floudas D."/>
            <person name="Copeland A."/>
            <person name="Barry K.W."/>
            <person name="Cichocki N."/>
            <person name="Veneault-Fourrey C."/>
            <person name="LaButti K."/>
            <person name="Lindquist E.A."/>
            <person name="Lipzen A."/>
            <person name="Lundell T."/>
            <person name="Morin E."/>
            <person name="Murat C."/>
            <person name="Sun H."/>
            <person name="Tunlid A."/>
            <person name="Henrissat B."/>
            <person name="Grigoriev I.V."/>
            <person name="Hibbett D.S."/>
            <person name="Martin F."/>
            <person name="Nordberg H.P."/>
            <person name="Cantor M.N."/>
            <person name="Hua S.X."/>
        </authorList>
    </citation>
    <scope>NUCLEOTIDE SEQUENCE [LARGE SCALE GENOMIC DNA]</scope>
    <source>
        <strain evidence="11">h7</strain>
    </source>
</reference>
<dbReference type="CDD" id="cd12148">
    <property type="entry name" value="fungal_TF_MHR"/>
    <property type="match status" value="1"/>
</dbReference>
<evidence type="ECO:0000256" key="7">
    <source>
        <dbReference type="ARBA" id="ARBA00023242"/>
    </source>
</evidence>
<dbReference type="EMBL" id="KN831780">
    <property type="protein sequence ID" value="KIM41432.1"/>
    <property type="molecule type" value="Genomic_DNA"/>
</dbReference>
<keyword evidence="7" id="KW-0539">Nucleus</keyword>
<keyword evidence="2" id="KW-0479">Metal-binding</keyword>
<feature type="region of interest" description="Disordered" evidence="8">
    <location>
        <begin position="258"/>
        <end position="314"/>
    </location>
</feature>
<dbReference type="InterPro" id="IPR051615">
    <property type="entry name" value="Transcr_Regulatory_Elem"/>
</dbReference>
<sequence length="1180" mass="129853">MAMGSLADTQPHFVLGHVNGGTVKTEASSSPDLSPAFHFKFHPSSHDSLSQHHSTIPLYRFGAQSNLANTNNHWAPTSVSHPPARTHLNQTHHYDFFDRLSITSQSQSTSPNHTMSYSDDYDDIAELSVGQSGLAAYVGDSAAPGGNSNNDRAVRRRSSKAFDQCRKSKCKCERSGQNEPCKNCIMLGTSCTFLGPSRKRGPPKGYIDAIEARLHQTEALLGIMLATKDARAQSLLRDIGKDPLAKEIIARVDNSAYGVKGRKRDGGSTVTGKSTRSTSTANANGGQSGHSSEGSGQGQIKKPEGDKLGSTHPSTEWQDRVSAMLNELAGAHSSAAGSSGFHSESRGERRGESPHTHSHGGDADENNSSSRRQRRRVDDGEHSPFSNSIFAPQSRGRSVGYPRSLRSPVCSSLADESRRGSVLRRSSSADAGQTTSDVDSEEGAEFAGAVGQLSLNEDEQVRYHGKASGLYLLGNKERIDRRNEGGIWRFPKARVWPPLPSGSPNLHGEEEFSSQLPSPDLQEHLLDLYFRYVQPMFPILHKRSFLESYRSSHGPNKTSPFNCRPRRVPNLLLLAMFALAARYADQATYPRPSDPTTMWSAGDEFLDRAKVLLDSTYSSSRPSTCQALLLLGYREIGIGAMAQAWTYIGMGIRMAQDLGMHRSAEGWERQGLGGMLFNEWELSERRRIWFGCVVMDKYVSCYIGGPLMIFERDFDTPLPSEEDPEEFEEFSLETPFGGRIVSCFNASATLSDILSMIVQSVYAVRPASSRHAESTVLEGMLDKWYLDLPDHLRFDPGSASSSPSSRQQAPLPNVLTLHMQYWCVVLLLHRPFIGHVLQAKQRQSDVSEDPELRASISKSYDLCNAAANHITSIVSLYQEKYLIDHCSVFLCYYVFTASIMHDINLTVHPNDPQAKVGLYKCLNALDAMKVVWPSAARAHDLFGGAKGEGVSHKPDFSTSSNPSMERNKRSAEQALNDNPFISSGRPAIDNSAFDYIPSIRQSNQQHQQRLSYDSENTSMFTTNPNANAAYLAAASSSSPSTMVASSSSHHAMNTNSGYSWQGADNLNHHHFNTPLSTAVLPHVFSTGLVGSGVHAPQARHPHPEHAHRQHHPSQHAHSSSSSSRAGNDDRYQPQFFEQASYPQLVSPAYDMPSSVNVAHQSSMYLPEQYSLYNNHAYNTR</sequence>
<dbReference type="InterPro" id="IPR036864">
    <property type="entry name" value="Zn2-C6_fun-type_DNA-bd_sf"/>
</dbReference>
<feature type="domain" description="Zn(2)-C6 fungal-type" evidence="9">
    <location>
        <begin position="161"/>
        <end position="193"/>
    </location>
</feature>
<evidence type="ECO:0000256" key="4">
    <source>
        <dbReference type="ARBA" id="ARBA00023015"/>
    </source>
</evidence>
<dbReference type="CDD" id="cd00067">
    <property type="entry name" value="GAL4"/>
    <property type="match status" value="1"/>
</dbReference>
<evidence type="ECO:0000313" key="11">
    <source>
        <dbReference type="Proteomes" id="UP000053424"/>
    </source>
</evidence>
<dbReference type="GO" id="GO:0005634">
    <property type="term" value="C:nucleus"/>
    <property type="evidence" value="ECO:0007669"/>
    <property type="project" value="UniProtKB-SubCell"/>
</dbReference>
<dbReference type="GO" id="GO:0003677">
    <property type="term" value="F:DNA binding"/>
    <property type="evidence" value="ECO:0007669"/>
    <property type="project" value="UniProtKB-KW"/>
</dbReference>
<accession>A0A0C2YK62</accession>
<evidence type="ECO:0000256" key="3">
    <source>
        <dbReference type="ARBA" id="ARBA00022833"/>
    </source>
</evidence>
<feature type="compositionally biased region" description="Low complexity" evidence="8">
    <location>
        <begin position="331"/>
        <end position="342"/>
    </location>
</feature>
<feature type="region of interest" description="Disordered" evidence="8">
    <location>
        <begin position="331"/>
        <end position="443"/>
    </location>
</feature>
<evidence type="ECO:0000313" key="10">
    <source>
        <dbReference type="EMBL" id="KIM41432.1"/>
    </source>
</evidence>
<name>A0A0C2YK62_HEBCY</name>
<feature type="region of interest" description="Disordered" evidence="8">
    <location>
        <begin position="1090"/>
        <end position="1129"/>
    </location>
</feature>
<feature type="compositionally biased region" description="Low complexity" evidence="8">
    <location>
        <begin position="1115"/>
        <end position="1124"/>
    </location>
</feature>
<dbReference type="AlphaFoldDB" id="A0A0C2YK62"/>
<gene>
    <name evidence="10" type="ORF">M413DRAFT_18957</name>
</gene>
<dbReference type="GO" id="GO:0000981">
    <property type="term" value="F:DNA-binding transcription factor activity, RNA polymerase II-specific"/>
    <property type="evidence" value="ECO:0007669"/>
    <property type="project" value="InterPro"/>
</dbReference>
<dbReference type="PROSITE" id="PS50048">
    <property type="entry name" value="ZN2_CY6_FUNGAL_2"/>
    <property type="match status" value="1"/>
</dbReference>
<keyword evidence="6" id="KW-0804">Transcription</keyword>
<dbReference type="Gene3D" id="4.10.240.10">
    <property type="entry name" value="Zn(2)-C6 fungal-type DNA-binding domain"/>
    <property type="match status" value="1"/>
</dbReference>
<reference evidence="11" key="2">
    <citation type="submission" date="2015-01" db="EMBL/GenBank/DDBJ databases">
        <title>Evolutionary Origins and Diversification of the Mycorrhizal Mutualists.</title>
        <authorList>
            <consortium name="DOE Joint Genome Institute"/>
            <consortium name="Mycorrhizal Genomics Consortium"/>
            <person name="Kohler A."/>
            <person name="Kuo A."/>
            <person name="Nagy L.G."/>
            <person name="Floudas D."/>
            <person name="Copeland A."/>
            <person name="Barry K.W."/>
            <person name="Cichocki N."/>
            <person name="Veneault-Fourrey C."/>
            <person name="LaButti K."/>
            <person name="Lindquist E.A."/>
            <person name="Lipzen A."/>
            <person name="Lundell T."/>
            <person name="Morin E."/>
            <person name="Murat C."/>
            <person name="Riley R."/>
            <person name="Ohm R."/>
            <person name="Sun H."/>
            <person name="Tunlid A."/>
            <person name="Henrissat B."/>
            <person name="Grigoriev I.V."/>
            <person name="Hibbett D.S."/>
            <person name="Martin F."/>
        </authorList>
    </citation>
    <scope>NUCLEOTIDE SEQUENCE [LARGE SCALE GENOMIC DNA]</scope>
    <source>
        <strain evidence="11">h7</strain>
    </source>
</reference>
<evidence type="ECO:0000256" key="5">
    <source>
        <dbReference type="ARBA" id="ARBA00023125"/>
    </source>
</evidence>
<keyword evidence="3" id="KW-0862">Zinc</keyword>
<dbReference type="Pfam" id="PF00172">
    <property type="entry name" value="Zn_clus"/>
    <property type="match status" value="1"/>
</dbReference>
<dbReference type="InterPro" id="IPR007219">
    <property type="entry name" value="XnlR_reg_dom"/>
</dbReference>
<dbReference type="Proteomes" id="UP000053424">
    <property type="component" value="Unassembled WGS sequence"/>
</dbReference>
<comment type="subcellular location">
    <subcellularLocation>
        <location evidence="1">Nucleus</location>
    </subcellularLocation>
</comment>
<protein>
    <recommendedName>
        <fullName evidence="9">Zn(2)-C6 fungal-type domain-containing protein</fullName>
    </recommendedName>
</protein>
<keyword evidence="11" id="KW-1185">Reference proteome</keyword>
<keyword evidence="4" id="KW-0805">Transcription regulation</keyword>
<organism evidence="10 11">
    <name type="scientific">Hebeloma cylindrosporum</name>
    <dbReference type="NCBI Taxonomy" id="76867"/>
    <lineage>
        <taxon>Eukaryota</taxon>
        <taxon>Fungi</taxon>
        <taxon>Dikarya</taxon>
        <taxon>Basidiomycota</taxon>
        <taxon>Agaricomycotina</taxon>
        <taxon>Agaricomycetes</taxon>
        <taxon>Agaricomycetidae</taxon>
        <taxon>Agaricales</taxon>
        <taxon>Agaricineae</taxon>
        <taxon>Hymenogastraceae</taxon>
        <taxon>Hebeloma</taxon>
    </lineage>
</organism>
<proteinExistence type="predicted"/>
<evidence type="ECO:0000256" key="6">
    <source>
        <dbReference type="ARBA" id="ARBA00023163"/>
    </source>
</evidence>
<dbReference type="GO" id="GO:0008270">
    <property type="term" value="F:zinc ion binding"/>
    <property type="evidence" value="ECO:0007669"/>
    <property type="project" value="InterPro"/>
</dbReference>
<feature type="compositionally biased region" description="Polar residues" evidence="8">
    <location>
        <begin position="268"/>
        <end position="284"/>
    </location>
</feature>